<dbReference type="Proteomes" id="UP001153954">
    <property type="component" value="Unassembled WGS sequence"/>
</dbReference>
<reference evidence="2" key="1">
    <citation type="submission" date="2022-03" db="EMBL/GenBank/DDBJ databases">
        <authorList>
            <person name="Tunstrom K."/>
        </authorList>
    </citation>
    <scope>NUCLEOTIDE SEQUENCE</scope>
</reference>
<name>A0AAU9TEK6_EUPED</name>
<evidence type="ECO:0000313" key="2">
    <source>
        <dbReference type="EMBL" id="CAH2083829.1"/>
    </source>
</evidence>
<evidence type="ECO:0000313" key="3">
    <source>
        <dbReference type="Proteomes" id="UP001153954"/>
    </source>
</evidence>
<keyword evidence="1" id="KW-0732">Signal</keyword>
<accession>A0AAU9TEK6</accession>
<comment type="caution">
    <text evidence="2">The sequence shown here is derived from an EMBL/GenBank/DDBJ whole genome shotgun (WGS) entry which is preliminary data.</text>
</comment>
<protein>
    <submittedName>
        <fullName evidence="2">Uncharacterized protein</fullName>
    </submittedName>
</protein>
<dbReference type="EMBL" id="CAKOGL010000001">
    <property type="protein sequence ID" value="CAH2083829.1"/>
    <property type="molecule type" value="Genomic_DNA"/>
</dbReference>
<gene>
    <name evidence="2" type="ORF">EEDITHA_LOCUS458</name>
</gene>
<feature type="chain" id="PRO_5043975844" evidence="1">
    <location>
        <begin position="28"/>
        <end position="256"/>
    </location>
</feature>
<organism evidence="2 3">
    <name type="scientific">Euphydryas editha</name>
    <name type="common">Edith's checkerspot</name>
    <dbReference type="NCBI Taxonomy" id="104508"/>
    <lineage>
        <taxon>Eukaryota</taxon>
        <taxon>Metazoa</taxon>
        <taxon>Ecdysozoa</taxon>
        <taxon>Arthropoda</taxon>
        <taxon>Hexapoda</taxon>
        <taxon>Insecta</taxon>
        <taxon>Pterygota</taxon>
        <taxon>Neoptera</taxon>
        <taxon>Endopterygota</taxon>
        <taxon>Lepidoptera</taxon>
        <taxon>Glossata</taxon>
        <taxon>Ditrysia</taxon>
        <taxon>Papilionoidea</taxon>
        <taxon>Nymphalidae</taxon>
        <taxon>Nymphalinae</taxon>
        <taxon>Euphydryas</taxon>
    </lineage>
</organism>
<evidence type="ECO:0000256" key="1">
    <source>
        <dbReference type="SAM" id="SignalP"/>
    </source>
</evidence>
<feature type="signal peptide" evidence="1">
    <location>
        <begin position="1"/>
        <end position="27"/>
    </location>
</feature>
<dbReference type="AlphaFoldDB" id="A0AAU9TEK6"/>
<proteinExistence type="predicted"/>
<sequence>MMRRLMEMWYFQTLCILGAVGYPSAESETNQFDNCIQMTEDIQHQINSLVNKLSSYINTISMEYEDIDLRIIAFTIDRHSSNEGEKDTIINITVNDCLEGFKQSRYGQNDEQNHKESPHSNSCQVTYEENGYKSKEIITENKNTTTIINGHDQEVLEAAKRGDIFAYNKNNDEYDENETRNNNSLENNKKEIYLIDFKEFDKTNVDVDEKINSCNETLLLSDDEKNIFNEIDKVRGNKPFMVYQRVFHNFTQYWFF</sequence>
<keyword evidence="3" id="KW-1185">Reference proteome</keyword>